<name>A0A0F9GIG6_9ZZZZ</name>
<dbReference type="AlphaFoldDB" id="A0A0F9GIG6"/>
<sequence length="312" mass="38528">MLKFKDYIYDLYQLILYNKGRLISDSENLLIFEFKYPFEDNKGDIKIFRLRLPFERARVADLKERNLLIYFFDRRIKDFTNYKTNTTLKKLKEAHVKILSTIKREKNKHNLQLLSYLLYDWLFLYFCKELFKNTRDLKYGKRDLNRYRTDRVLLFVDALKWIFPYHLVEFFQNTIFILLKWYIKIPLIKNTVSRTYKIKYLNNMKICEFYKKYQFAFPLYTNRFPDREIIFSKILNKNDIEILKNHVERPKPNISIRLNIIKKEETKLKWLEILKKELSNWRYEISFWNNELSGKKGYPIIFFVSLKNKGFF</sequence>
<proteinExistence type="predicted"/>
<evidence type="ECO:0000313" key="1">
    <source>
        <dbReference type="EMBL" id="KKL98593.1"/>
    </source>
</evidence>
<accession>A0A0F9GIG6</accession>
<protein>
    <submittedName>
        <fullName evidence="1">Uncharacterized protein</fullName>
    </submittedName>
</protein>
<reference evidence="1" key="1">
    <citation type="journal article" date="2015" name="Nature">
        <title>Complex archaea that bridge the gap between prokaryotes and eukaryotes.</title>
        <authorList>
            <person name="Spang A."/>
            <person name="Saw J.H."/>
            <person name="Jorgensen S.L."/>
            <person name="Zaremba-Niedzwiedzka K."/>
            <person name="Martijn J."/>
            <person name="Lind A.E."/>
            <person name="van Eijk R."/>
            <person name="Schleper C."/>
            <person name="Guy L."/>
            <person name="Ettema T.J."/>
        </authorList>
    </citation>
    <scope>NUCLEOTIDE SEQUENCE</scope>
</reference>
<dbReference type="EMBL" id="LAZR01017878">
    <property type="protein sequence ID" value="KKL98593.1"/>
    <property type="molecule type" value="Genomic_DNA"/>
</dbReference>
<comment type="caution">
    <text evidence="1">The sequence shown here is derived from an EMBL/GenBank/DDBJ whole genome shotgun (WGS) entry which is preliminary data.</text>
</comment>
<gene>
    <name evidence="1" type="ORF">LCGC14_1822890</name>
</gene>
<organism evidence="1">
    <name type="scientific">marine sediment metagenome</name>
    <dbReference type="NCBI Taxonomy" id="412755"/>
    <lineage>
        <taxon>unclassified sequences</taxon>
        <taxon>metagenomes</taxon>
        <taxon>ecological metagenomes</taxon>
    </lineage>
</organism>